<dbReference type="InterPro" id="IPR007889">
    <property type="entry name" value="HTH_Psq"/>
</dbReference>
<evidence type="ECO:0000256" key="3">
    <source>
        <dbReference type="ARBA" id="ARBA00023242"/>
    </source>
</evidence>
<dbReference type="EnsemblMetazoa" id="BGLB028023-RA">
    <property type="protein sequence ID" value="BGLB028023-PA"/>
    <property type="gene ID" value="BGLB028023"/>
</dbReference>
<evidence type="ECO:0000313" key="5">
    <source>
        <dbReference type="EnsemblMetazoa" id="BGLB028023-PA"/>
    </source>
</evidence>
<dbReference type="RefSeq" id="XP_013077237.2">
    <property type="nucleotide sequence ID" value="XM_013221783.2"/>
</dbReference>
<accession>A0A2C9L7Q4</accession>
<dbReference type="InterPro" id="IPR006600">
    <property type="entry name" value="HTH_CenpB_DNA-bd_dom"/>
</dbReference>
<dbReference type="InterPro" id="IPR009057">
    <property type="entry name" value="Homeodomain-like_sf"/>
</dbReference>
<name>A0A2C9L7Q4_BIOGL</name>
<protein>
    <recommendedName>
        <fullName evidence="4">HTH CENPB-type domain-containing protein</fullName>
    </recommendedName>
</protein>
<gene>
    <name evidence="5" type="primary">106063423</name>
</gene>
<dbReference type="Gene3D" id="1.10.10.60">
    <property type="entry name" value="Homeodomain-like"/>
    <property type="match status" value="2"/>
</dbReference>
<evidence type="ECO:0000259" key="4">
    <source>
        <dbReference type="PROSITE" id="PS51253"/>
    </source>
</evidence>
<keyword evidence="2" id="KW-0238">DNA-binding</keyword>
<dbReference type="Pfam" id="PF04218">
    <property type="entry name" value="CENP-B_N"/>
    <property type="match status" value="1"/>
</dbReference>
<dbReference type="Pfam" id="PF03184">
    <property type="entry name" value="DDE_1"/>
    <property type="match status" value="1"/>
</dbReference>
<dbReference type="InterPro" id="IPR050863">
    <property type="entry name" value="CenT-Element_Derived"/>
</dbReference>
<evidence type="ECO:0000256" key="2">
    <source>
        <dbReference type="ARBA" id="ARBA00023125"/>
    </source>
</evidence>
<dbReference type="GO" id="GO:0003677">
    <property type="term" value="F:DNA binding"/>
    <property type="evidence" value="ECO:0007669"/>
    <property type="project" value="UniProtKB-KW"/>
</dbReference>
<dbReference type="AlphaFoldDB" id="A0A2C9L7Q4"/>
<proteinExistence type="predicted"/>
<dbReference type="SMART" id="SM00674">
    <property type="entry name" value="CENPB"/>
    <property type="match status" value="1"/>
</dbReference>
<feature type="domain" description="HTH CENPB-type" evidence="4">
    <location>
        <begin position="75"/>
        <end position="146"/>
    </location>
</feature>
<dbReference type="InterPro" id="IPR004875">
    <property type="entry name" value="DDE_SF_endonuclease_dom"/>
</dbReference>
<dbReference type="PROSITE" id="PS51253">
    <property type="entry name" value="HTH_CENPB"/>
    <property type="match status" value="1"/>
</dbReference>
<keyword evidence="3" id="KW-0539">Nucleus</keyword>
<organism evidence="5 6">
    <name type="scientific">Biomphalaria glabrata</name>
    <name type="common">Bloodfluke planorb</name>
    <name type="synonym">Freshwater snail</name>
    <dbReference type="NCBI Taxonomy" id="6526"/>
    <lineage>
        <taxon>Eukaryota</taxon>
        <taxon>Metazoa</taxon>
        <taxon>Spiralia</taxon>
        <taxon>Lophotrochozoa</taxon>
        <taxon>Mollusca</taxon>
        <taxon>Gastropoda</taxon>
        <taxon>Heterobranchia</taxon>
        <taxon>Euthyneura</taxon>
        <taxon>Panpulmonata</taxon>
        <taxon>Hygrophila</taxon>
        <taxon>Lymnaeoidea</taxon>
        <taxon>Planorbidae</taxon>
        <taxon>Biomphalaria</taxon>
    </lineage>
</organism>
<dbReference type="Pfam" id="PF03221">
    <property type="entry name" value="HTH_Tnp_Tc5"/>
    <property type="match status" value="1"/>
</dbReference>
<dbReference type="PANTHER" id="PTHR19303:SF73">
    <property type="entry name" value="PROTEIN PDC2"/>
    <property type="match status" value="1"/>
</dbReference>
<dbReference type="Proteomes" id="UP000076420">
    <property type="component" value="Unassembled WGS sequence"/>
</dbReference>
<dbReference type="PANTHER" id="PTHR19303">
    <property type="entry name" value="TRANSPOSON"/>
    <property type="match status" value="1"/>
</dbReference>
<dbReference type="SUPFAM" id="SSF46689">
    <property type="entry name" value="Homeodomain-like"/>
    <property type="match status" value="2"/>
</dbReference>
<dbReference type="VEuPathDB" id="VectorBase:BGLB028023"/>
<evidence type="ECO:0000256" key="1">
    <source>
        <dbReference type="ARBA" id="ARBA00004123"/>
    </source>
</evidence>
<dbReference type="KEGG" id="bgt:106063423"/>
<sequence>MASPLGSNKGTPEIRRRHCLSLQDKLRLLRELDEGEGRKTNLAHKFGISKSTLSSIIATRSKIENAFRMAKFSPNRKRLRMGKYSRLEDQLLAWYKKELESGSEVADALLENKAREFARHMNLDDFCASTGWLHRFKERKGLGHWAKSCGVKEEESTDAQLKEKHVYNLPVRTSLKYSDASVAEADSCLAEFTSWTDSTNWTEAVLPDLLRTYTPSNIYSVTETGLYFKCLPFGMNSLRGQTCAGGDHALERLTVVTAANLDGSSKLPLFCVGKERNPKCFRGVKHFPVTYKCSYNAWMTPEFFCSWIKELDTFFTKEGKKVAILVDTSPAHMKPPYLKSVELIFLPPHTSRCMQSQNKGIVYFLKWKYRELMLKRMILHFETHESAKPFQWSVLDALHDLKRAWDRLPPNIVHNCFTETGFSIPQSDKTTSEVSSDHMLQRQIYRSLYQRVSLHIPVDMSMEDYITVDKRVVTWDQMGMVSKIISNTCYNTGFIRSKQNGLTCDNSLIMRKPFPESMEVSPSLEAISSASEEVKPDNQLSRLPNGAAFMISTPGHVAMLNNSLHENGTNCNDNQPDSDVQSCGQVSPSTPNCVSLQTSISTSPILSSATPMEENGSNCNPSNDVDITFNTSMTSDTSALAFVLNSGYAESNGNSNVKNCVSETLAVSTGATTGCVAEEKEKPSLFHRSHNCTITVDVKEPEETVPPPSLREAHNALLLLRRLVESTATSRNEAVDMFGCLNQLEDFIEKQVIIAPRQTSILDFFNRL</sequence>
<dbReference type="GO" id="GO:0005634">
    <property type="term" value="C:nucleus"/>
    <property type="evidence" value="ECO:0007669"/>
    <property type="project" value="UniProtKB-SubCell"/>
</dbReference>
<comment type="subcellular location">
    <subcellularLocation>
        <location evidence="1">Nucleus</location>
    </subcellularLocation>
</comment>
<dbReference type="OrthoDB" id="7602122at2759"/>
<reference evidence="5" key="1">
    <citation type="submission" date="2020-05" db="UniProtKB">
        <authorList>
            <consortium name="EnsemblMetazoa"/>
        </authorList>
    </citation>
    <scope>IDENTIFICATION</scope>
    <source>
        <strain evidence="5">BB02</strain>
    </source>
</reference>
<evidence type="ECO:0000313" key="6">
    <source>
        <dbReference type="Proteomes" id="UP000076420"/>
    </source>
</evidence>
<dbReference type="VEuPathDB" id="VectorBase:BGLAX_041359"/>